<sequence length="899" mass="103293">MEDRGGNDVPASIPSGEQMVWADVSPLIAAACNDLHDGELIHGENFNLFAAMSALEIMDPKMDSGMERNGFHSIEEAIENGAAPIPLSLDRTVDVQRCIDVMDHLLSCEATWHRGHSLAQTVFSCIYLLRIERTSTHPLLHSYCRIMRSTCDVVITAVSDARTHEEEDFFTTACSLPLKGDGDEKCLSLLNSVEETLSRQLRACKAQASRKKLCDDIGSLQTYPDLEEGYCRAVLCRLRFRKHFYHALVCMRKPQGRGLELAKKHVMSCLSELGSMSKSVEFLRSNAGGPSDGEIECRTTASGKQPFGFDANINSRLSAPTPPRAIQILSWKQAIEFFEKLLNDLDAIFSLPLDLSLENILQFLVQFQKSQPDLVARAHLQLLLVQDGKLYGKYPFHVVISRALVLPEGTSDQAFQENEFVVQLGQLTINLIKILCTNNAWQRRKLGKILQDWGVISIQLELAFRREFDEMFKVSADEILFTRLSKRLLVWAEEKTYWIASRFLLLGFQLELYSPKEYCMVYWYMYVIFVNLLEKMQMRISYPVDDWRSRCVMKRMIIVKKVFIFFVLVVKLSINALSRIILPKTFCIPLFLQYVNKREHDGNIGYMFKTFTFQLARRKGKKKRDLAKDVGSESGVCASSSCMLLQCYVYISEGLTMMLAALHNERQIFQISSPFNSEHERFIQHFELLQRANVPPHISYHLFMESTTHNVVKHNYFREVQRILASLRGSFSGDSTKLLELHQLEQVIEHNRIALSVIDKVGASDPSLDIRFEFQHHPFFPTVPFKIFEKIHFFWLKRNGSFAFQGFYFFNIILANACYNYCSLSMIVNFYRTAIHIAEGFCGNFFFFFEKLYLFDEIALFSIAQCQKEMLDKTLHKKVAIAISYNVTCWVTCSILPSY</sequence>
<evidence type="ECO:0000313" key="7">
    <source>
        <dbReference type="EMBL" id="KAH0465811.1"/>
    </source>
</evidence>
<dbReference type="InterPro" id="IPR057983">
    <property type="entry name" value="NAA35-like_N"/>
</dbReference>
<organism evidence="7 8">
    <name type="scientific">Dendrobium chrysotoxum</name>
    <name type="common">Orchid</name>
    <dbReference type="NCBI Taxonomy" id="161865"/>
    <lineage>
        <taxon>Eukaryota</taxon>
        <taxon>Viridiplantae</taxon>
        <taxon>Streptophyta</taxon>
        <taxon>Embryophyta</taxon>
        <taxon>Tracheophyta</taxon>
        <taxon>Spermatophyta</taxon>
        <taxon>Magnoliopsida</taxon>
        <taxon>Liliopsida</taxon>
        <taxon>Asparagales</taxon>
        <taxon>Orchidaceae</taxon>
        <taxon>Epidendroideae</taxon>
        <taxon>Malaxideae</taxon>
        <taxon>Dendrobiinae</taxon>
        <taxon>Dendrobium</taxon>
    </lineage>
</organism>
<evidence type="ECO:0000259" key="5">
    <source>
        <dbReference type="Pfam" id="PF04112"/>
    </source>
</evidence>
<keyword evidence="4" id="KW-0472">Membrane</keyword>
<reference evidence="7 8" key="1">
    <citation type="journal article" date="2021" name="Hortic Res">
        <title>Chromosome-scale assembly of the Dendrobium chrysotoxum genome enhances the understanding of orchid evolution.</title>
        <authorList>
            <person name="Zhang Y."/>
            <person name="Zhang G.Q."/>
            <person name="Zhang D."/>
            <person name="Liu X.D."/>
            <person name="Xu X.Y."/>
            <person name="Sun W.H."/>
            <person name="Yu X."/>
            <person name="Zhu X."/>
            <person name="Wang Z.W."/>
            <person name="Zhao X."/>
            <person name="Zhong W.Y."/>
            <person name="Chen H."/>
            <person name="Yin W.L."/>
            <person name="Huang T."/>
            <person name="Niu S.C."/>
            <person name="Liu Z.J."/>
        </authorList>
    </citation>
    <scope>NUCLEOTIDE SEQUENCE [LARGE SCALE GENOMIC DNA]</scope>
    <source>
        <strain evidence="7">Lindl</strain>
    </source>
</reference>
<keyword evidence="3" id="KW-0963">Cytoplasm</keyword>
<evidence type="ECO:0008006" key="9">
    <source>
        <dbReference type="Google" id="ProtNLM"/>
    </source>
</evidence>
<dbReference type="InterPro" id="IPR007244">
    <property type="entry name" value="Naa35_N"/>
</dbReference>
<comment type="caution">
    <text evidence="7">The sequence shown here is derived from an EMBL/GenBank/DDBJ whole genome shotgun (WGS) entry which is preliminary data.</text>
</comment>
<dbReference type="Pfam" id="PF04112">
    <property type="entry name" value="Mak10"/>
    <property type="match status" value="1"/>
</dbReference>
<name>A0AAV7H9W4_DENCH</name>
<evidence type="ECO:0000259" key="6">
    <source>
        <dbReference type="Pfam" id="PF25789"/>
    </source>
</evidence>
<protein>
    <recommendedName>
        <fullName evidence="9">N-alpha-acetyltransferase 35, NatC auxiliary subunit</fullName>
    </recommendedName>
</protein>
<keyword evidence="4" id="KW-1133">Transmembrane helix</keyword>
<dbReference type="PANTHER" id="PTHR21373">
    <property type="entry name" value="GLUCOSE REPRESSIBLE PROTEIN MAK10"/>
    <property type="match status" value="1"/>
</dbReference>
<comment type="similarity">
    <text evidence="2">Belongs to the MAK10 family.</text>
</comment>
<comment type="subcellular location">
    <subcellularLocation>
        <location evidence="1">Cytoplasm</location>
    </subcellularLocation>
</comment>
<feature type="domain" description="NAA35-like TPR repeats" evidence="6">
    <location>
        <begin position="348"/>
        <end position="783"/>
    </location>
</feature>
<evidence type="ECO:0000313" key="8">
    <source>
        <dbReference type="Proteomes" id="UP000775213"/>
    </source>
</evidence>
<dbReference type="Proteomes" id="UP000775213">
    <property type="component" value="Unassembled WGS sequence"/>
</dbReference>
<evidence type="ECO:0000256" key="1">
    <source>
        <dbReference type="ARBA" id="ARBA00004496"/>
    </source>
</evidence>
<keyword evidence="8" id="KW-1185">Reference proteome</keyword>
<evidence type="ECO:0000256" key="3">
    <source>
        <dbReference type="ARBA" id="ARBA00022490"/>
    </source>
</evidence>
<dbReference type="AlphaFoldDB" id="A0AAV7H9W4"/>
<gene>
    <name evidence="7" type="ORF">IEQ34_005914</name>
</gene>
<dbReference type="InterPro" id="IPR057982">
    <property type="entry name" value="TPR_NAA35"/>
</dbReference>
<evidence type="ECO:0000256" key="4">
    <source>
        <dbReference type="SAM" id="Phobius"/>
    </source>
</evidence>
<proteinExistence type="inferred from homology"/>
<dbReference type="EMBL" id="JAGFBR010000006">
    <property type="protein sequence ID" value="KAH0465811.1"/>
    <property type="molecule type" value="Genomic_DNA"/>
</dbReference>
<dbReference type="Pfam" id="PF25789">
    <property type="entry name" value="TPR_NAA35"/>
    <property type="match status" value="1"/>
</dbReference>
<feature type="domain" description="NAA35-like N-terminal" evidence="5">
    <location>
        <begin position="38"/>
        <end position="178"/>
    </location>
</feature>
<keyword evidence="4" id="KW-0812">Transmembrane</keyword>
<feature type="transmembrane region" description="Helical" evidence="4">
    <location>
        <begin position="562"/>
        <end position="582"/>
    </location>
</feature>
<accession>A0AAV7H9W4</accession>
<evidence type="ECO:0000256" key="2">
    <source>
        <dbReference type="ARBA" id="ARBA00006289"/>
    </source>
</evidence>
<feature type="transmembrane region" description="Helical" evidence="4">
    <location>
        <begin position="521"/>
        <end position="542"/>
    </location>
</feature>
<dbReference type="PANTHER" id="PTHR21373:SF0">
    <property type="entry name" value="N-ALPHA-ACETYLTRANSFERASE 35, NATC AUXILIARY SUBUNIT"/>
    <property type="match status" value="1"/>
</dbReference>
<dbReference type="GO" id="GO:0031417">
    <property type="term" value="C:NatC complex"/>
    <property type="evidence" value="ECO:0007669"/>
    <property type="project" value="InterPro"/>
</dbReference>